<keyword evidence="2" id="KW-0378">Hydrolase</keyword>
<dbReference type="GO" id="GO:0016787">
    <property type="term" value="F:hydrolase activity"/>
    <property type="evidence" value="ECO:0007669"/>
    <property type="project" value="UniProtKB-KW"/>
</dbReference>
<protein>
    <submittedName>
        <fullName evidence="2">Alpha/beta fold hydrolase</fullName>
    </submittedName>
</protein>
<reference evidence="2 3" key="1">
    <citation type="submission" date="2019-01" db="EMBL/GenBank/DDBJ databases">
        <authorList>
            <person name="Chen W.-M."/>
        </authorList>
    </citation>
    <scope>NUCLEOTIDE SEQUENCE [LARGE SCALE GENOMIC DNA]</scope>
    <source>
        <strain evidence="2 3">ICH-3</strain>
    </source>
</reference>
<gene>
    <name evidence="2" type="ORF">ENE75_03430</name>
</gene>
<evidence type="ECO:0000313" key="3">
    <source>
        <dbReference type="Proteomes" id="UP000288178"/>
    </source>
</evidence>
<dbReference type="EMBL" id="SACT01000001">
    <property type="protein sequence ID" value="RVT53943.1"/>
    <property type="molecule type" value="Genomic_DNA"/>
</dbReference>
<sequence>MGWLRKLIGVLLILTAIAVSLSREPDRPVESLIARWGLPPSTFVDLDGQLVHLRDEGPRGDPVPIVLLHGTSASLHTWDGWAGELSKTRRVVRLDLPGFGLTGPRADARYGLDDDVAFVLNVLDHLKLQRVVLAGNSLGGRIAWRTATVASQRVDRLVLVDAAGLPDSIRSVPLGWRLARVPVLGALMEWLLPRAAVVQGLVAVYGDPQRIDDALVDRYYDLTLRDGNRTALRQRLQQYVPAEHADAIAGIRQPTLILWGGRDSVIDPAAAAGFERLIPGSQRVMFDRLGHVPHEEDPAATVVPVQAFLAASR</sequence>
<dbReference type="InterPro" id="IPR029058">
    <property type="entry name" value="AB_hydrolase_fold"/>
</dbReference>
<dbReference type="PRINTS" id="PR00111">
    <property type="entry name" value="ABHYDROLASE"/>
</dbReference>
<proteinExistence type="predicted"/>
<keyword evidence="3" id="KW-1185">Reference proteome</keyword>
<dbReference type="PANTHER" id="PTHR46438:SF11">
    <property type="entry name" value="LIPASE-RELATED"/>
    <property type="match status" value="1"/>
</dbReference>
<dbReference type="SUPFAM" id="SSF53474">
    <property type="entry name" value="alpha/beta-Hydrolases"/>
    <property type="match status" value="1"/>
</dbReference>
<organism evidence="2 3">
    <name type="scientific">Rubrivivax albus</name>
    <dbReference type="NCBI Taxonomy" id="2499835"/>
    <lineage>
        <taxon>Bacteria</taxon>
        <taxon>Pseudomonadati</taxon>
        <taxon>Pseudomonadota</taxon>
        <taxon>Betaproteobacteria</taxon>
        <taxon>Burkholderiales</taxon>
        <taxon>Sphaerotilaceae</taxon>
        <taxon>Rubrivivax</taxon>
    </lineage>
</organism>
<comment type="caution">
    <text evidence="2">The sequence shown here is derived from an EMBL/GenBank/DDBJ whole genome shotgun (WGS) entry which is preliminary data.</text>
</comment>
<name>A0A3S2X3P6_9BURK</name>
<dbReference type="Proteomes" id="UP000288178">
    <property type="component" value="Unassembled WGS sequence"/>
</dbReference>
<dbReference type="OrthoDB" id="9802676at2"/>
<dbReference type="AlphaFoldDB" id="A0A3S2X3P6"/>
<dbReference type="Gene3D" id="3.40.50.1820">
    <property type="entry name" value="alpha/beta hydrolase"/>
    <property type="match status" value="1"/>
</dbReference>
<dbReference type="RefSeq" id="WP_128195620.1">
    <property type="nucleotide sequence ID" value="NZ_SACT01000001.1"/>
</dbReference>
<feature type="domain" description="AB hydrolase-1" evidence="1">
    <location>
        <begin position="64"/>
        <end position="298"/>
    </location>
</feature>
<dbReference type="PANTHER" id="PTHR46438">
    <property type="entry name" value="ALPHA/BETA-HYDROLASES SUPERFAMILY PROTEIN"/>
    <property type="match status" value="1"/>
</dbReference>
<dbReference type="InterPro" id="IPR000073">
    <property type="entry name" value="AB_hydrolase_1"/>
</dbReference>
<evidence type="ECO:0000259" key="1">
    <source>
        <dbReference type="Pfam" id="PF00561"/>
    </source>
</evidence>
<accession>A0A3S2X3P6</accession>
<evidence type="ECO:0000313" key="2">
    <source>
        <dbReference type="EMBL" id="RVT53943.1"/>
    </source>
</evidence>
<dbReference type="Pfam" id="PF00561">
    <property type="entry name" value="Abhydrolase_1"/>
    <property type="match status" value="1"/>
</dbReference>